<keyword evidence="1" id="KW-0677">Repeat</keyword>
<dbReference type="PANTHER" id="PTHR45586:SF1">
    <property type="entry name" value="LIPOPOLYSACCHARIDE ASSEMBLY PROTEIN B"/>
    <property type="match status" value="1"/>
</dbReference>
<keyword evidence="2 3" id="KW-0802">TPR repeat</keyword>
<evidence type="ECO:0000256" key="2">
    <source>
        <dbReference type="ARBA" id="ARBA00022803"/>
    </source>
</evidence>
<name>A0A1I7HD49_9BURK</name>
<gene>
    <name evidence="4" type="ORF">SAMN05216552_1005181</name>
</gene>
<dbReference type="InterPro" id="IPR019734">
    <property type="entry name" value="TPR_rpt"/>
</dbReference>
<feature type="repeat" description="TPR" evidence="3">
    <location>
        <begin position="366"/>
        <end position="399"/>
    </location>
</feature>
<evidence type="ECO:0000313" key="5">
    <source>
        <dbReference type="Proteomes" id="UP000199391"/>
    </source>
</evidence>
<evidence type="ECO:0000313" key="4">
    <source>
        <dbReference type="EMBL" id="SFU58650.1"/>
    </source>
</evidence>
<dbReference type="PROSITE" id="PS50005">
    <property type="entry name" value="TPR"/>
    <property type="match status" value="3"/>
</dbReference>
<dbReference type="RefSeq" id="WP_093554956.1">
    <property type="nucleotide sequence ID" value="NZ_FPBO01000005.1"/>
</dbReference>
<protein>
    <submittedName>
        <fullName evidence="4">Putative PEP-CTERM system TPR-repeat lipoprotein</fullName>
    </submittedName>
</protein>
<dbReference type="SUPFAM" id="SSF48452">
    <property type="entry name" value="TPR-like"/>
    <property type="match status" value="4"/>
</dbReference>
<dbReference type="AlphaFoldDB" id="A0A1I7HD49"/>
<feature type="repeat" description="TPR" evidence="3">
    <location>
        <begin position="772"/>
        <end position="805"/>
    </location>
</feature>
<dbReference type="InterPro" id="IPR051012">
    <property type="entry name" value="CellSynth/LPSAsmb/PSIAsmb"/>
</dbReference>
<dbReference type="PANTHER" id="PTHR45586">
    <property type="entry name" value="TPR REPEAT-CONTAINING PROTEIN PA4667"/>
    <property type="match status" value="1"/>
</dbReference>
<dbReference type="STRING" id="1035707.SAMN05216552_1005181"/>
<dbReference type="OrthoDB" id="5290951at2"/>
<dbReference type="SMART" id="SM00028">
    <property type="entry name" value="TPR"/>
    <property type="match status" value="17"/>
</dbReference>
<dbReference type="EMBL" id="FPBO01000005">
    <property type="protein sequence ID" value="SFU58650.1"/>
    <property type="molecule type" value="Genomic_DNA"/>
</dbReference>
<evidence type="ECO:0000256" key="1">
    <source>
        <dbReference type="ARBA" id="ARBA00022737"/>
    </source>
</evidence>
<sequence length="918" mass="98654">MPPLPPSLRAALAAALIASTLPACKHGADPDHLVAGAREYQRKGESKAAVIELKNALQHAPGHGAARMLLGDVYLDSGDVLSADKEFRRARELGAPAAEALPRLARTMLLQQQYEETLALMPAEGGAPELLALRGYALLGLHRRNEAAALFEQALSRQPGHVAALLGKARLALQVQDAAQAHAHVDAALAARPVDPDALRMKGDLLRMDGKLDQALARHLEIIKNLPGNLQARVDAAGIQIEAGRHAEAKAMLAAARKIAPGGLQVIYTQALLNFREKNLHGALEHLQLVLRAAPDHLPSLLLAGAVQYELNNGAQAEQYLGRFLQAEPGHLYAGKLMAGLALRAGKADEAIRLLAPLLEKHPDDVELLAAAGDAHMRARQFTRAAELLQRATELAPAKPALRAALGASHLGKGDGPRAIAELERALGMDAATPRAGPLLVLTHLRNGDHAKALAAVRTLEARGNNPAVQNLKGGVLLAQRDTEGARKAFEAALALEAGYLPALQNLAQLDTLARQPERARQRYEAALARDPRNGVLMTELARLATAQGRPAEAMAWLERASRQQPDALAPSLLLANYYLRAGERQKALTLAQKLHSAHPASAEALTVLAESQTASGDHEAALESHAALAAMQPESALAQMRLAGTLMGLNQRDEALAAVRKALELEPDLGVAQQTAVRLLTERRAWLEALEVARAAQRRHPDAGLGYKLEGEILMARGQAPQALKLFEQAYGREQSGPMAIAVHRALSATGRSGDAAQRIRQYLEYHPRDTPTRLYLASALSQARDYAGAVAQYERVVEADPEHVVALNDLAWASQQLKDKRALAYAERAYRLAPSNPAVADTLGGILLEQGQPERALPMLKKASDAAPRVGDIRFRYASALMRTGDRPAARRQFELLLADRDFPRQDEVKALLGGW</sequence>
<dbReference type="Pfam" id="PF13181">
    <property type="entry name" value="TPR_8"/>
    <property type="match status" value="1"/>
</dbReference>
<dbReference type="Pfam" id="PF13432">
    <property type="entry name" value="TPR_16"/>
    <property type="match status" value="5"/>
</dbReference>
<organism evidence="4 5">
    <name type="scientific">Pseudoduganella namucuonensis</name>
    <dbReference type="NCBI Taxonomy" id="1035707"/>
    <lineage>
        <taxon>Bacteria</taxon>
        <taxon>Pseudomonadati</taxon>
        <taxon>Pseudomonadota</taxon>
        <taxon>Betaproteobacteria</taxon>
        <taxon>Burkholderiales</taxon>
        <taxon>Oxalobacteraceae</taxon>
        <taxon>Telluria group</taxon>
        <taxon>Pseudoduganella</taxon>
    </lineage>
</organism>
<proteinExistence type="predicted"/>
<dbReference type="InterPro" id="IPR011990">
    <property type="entry name" value="TPR-like_helical_dom_sf"/>
</dbReference>
<dbReference type="InterPro" id="IPR014266">
    <property type="entry name" value="PEP-CTERM_TPR_PrsT"/>
</dbReference>
<evidence type="ECO:0000256" key="3">
    <source>
        <dbReference type="PROSITE-ProRule" id="PRU00339"/>
    </source>
</evidence>
<dbReference type="Gene3D" id="1.25.40.10">
    <property type="entry name" value="Tetratricopeptide repeat domain"/>
    <property type="match status" value="4"/>
</dbReference>
<reference evidence="5" key="1">
    <citation type="submission" date="2016-10" db="EMBL/GenBank/DDBJ databases">
        <authorList>
            <person name="Varghese N."/>
            <person name="Submissions S."/>
        </authorList>
    </citation>
    <scope>NUCLEOTIDE SEQUENCE [LARGE SCALE GENOMIC DNA]</scope>
    <source>
        <strain evidence="5">CGMCC 1.11014</strain>
    </source>
</reference>
<accession>A0A1I7HD49</accession>
<keyword evidence="4" id="KW-0449">Lipoprotein</keyword>
<dbReference type="NCBIfam" id="TIGR02917">
    <property type="entry name" value="PEP_TPR_lipo"/>
    <property type="match status" value="1"/>
</dbReference>
<feature type="repeat" description="TPR" evidence="3">
    <location>
        <begin position="637"/>
        <end position="670"/>
    </location>
</feature>
<keyword evidence="5" id="KW-1185">Reference proteome</keyword>
<dbReference type="Pfam" id="PF14559">
    <property type="entry name" value="TPR_19"/>
    <property type="match status" value="4"/>
</dbReference>
<dbReference type="Proteomes" id="UP000199391">
    <property type="component" value="Unassembled WGS sequence"/>
</dbReference>